<dbReference type="STRING" id="667725.A0A0L0GG17"/>
<protein>
    <submittedName>
        <fullName evidence="9">Uncharacterized protein</fullName>
    </submittedName>
</protein>
<dbReference type="Proteomes" id="UP000054560">
    <property type="component" value="Unassembled WGS sequence"/>
</dbReference>
<evidence type="ECO:0000256" key="2">
    <source>
        <dbReference type="ARBA" id="ARBA00022692"/>
    </source>
</evidence>
<evidence type="ECO:0000256" key="4">
    <source>
        <dbReference type="ARBA" id="ARBA00022989"/>
    </source>
</evidence>
<feature type="transmembrane region" description="Helical" evidence="8">
    <location>
        <begin position="300"/>
        <end position="323"/>
    </location>
</feature>
<reference evidence="9 10" key="1">
    <citation type="submission" date="2011-02" db="EMBL/GenBank/DDBJ databases">
        <title>The Genome Sequence of Sphaeroforma arctica JP610.</title>
        <authorList>
            <consortium name="The Broad Institute Genome Sequencing Platform"/>
            <person name="Russ C."/>
            <person name="Cuomo C."/>
            <person name="Young S.K."/>
            <person name="Zeng Q."/>
            <person name="Gargeya S."/>
            <person name="Alvarado L."/>
            <person name="Berlin A."/>
            <person name="Chapman S.B."/>
            <person name="Chen Z."/>
            <person name="Freedman E."/>
            <person name="Gellesch M."/>
            <person name="Goldberg J."/>
            <person name="Griggs A."/>
            <person name="Gujja S."/>
            <person name="Heilman E."/>
            <person name="Heiman D."/>
            <person name="Howarth C."/>
            <person name="Mehta T."/>
            <person name="Neiman D."/>
            <person name="Pearson M."/>
            <person name="Roberts A."/>
            <person name="Saif S."/>
            <person name="Shea T."/>
            <person name="Shenoy N."/>
            <person name="Sisk P."/>
            <person name="Stolte C."/>
            <person name="Sykes S."/>
            <person name="White J."/>
            <person name="Yandava C."/>
            <person name="Burger G."/>
            <person name="Gray M.W."/>
            <person name="Holland P.W.H."/>
            <person name="King N."/>
            <person name="Lang F.B.F."/>
            <person name="Roger A.J."/>
            <person name="Ruiz-Trillo I."/>
            <person name="Haas B."/>
            <person name="Nusbaum C."/>
            <person name="Birren B."/>
        </authorList>
    </citation>
    <scope>NUCLEOTIDE SEQUENCE [LARGE SCALE GENOMIC DNA]</scope>
    <source>
        <strain evidence="9 10">JP610</strain>
    </source>
</reference>
<dbReference type="PANTHER" id="PTHR31394">
    <property type="entry name" value="TRANSMEMBRANE PROTEIN 199"/>
    <property type="match status" value="1"/>
</dbReference>
<comment type="subcellular location">
    <subcellularLocation>
        <location evidence="1">Endoplasmic reticulum membrane</location>
        <topology evidence="1">Multi-pass membrane protein</topology>
    </subcellularLocation>
</comment>
<dbReference type="Pfam" id="PF11712">
    <property type="entry name" value="Vma12"/>
    <property type="match status" value="1"/>
</dbReference>
<dbReference type="GO" id="GO:0070072">
    <property type="term" value="P:vacuolar proton-transporting V-type ATPase complex assembly"/>
    <property type="evidence" value="ECO:0007669"/>
    <property type="project" value="InterPro"/>
</dbReference>
<evidence type="ECO:0000313" key="9">
    <source>
        <dbReference type="EMBL" id="KNC87228.1"/>
    </source>
</evidence>
<name>A0A0L0GG17_9EUKA</name>
<evidence type="ECO:0000256" key="6">
    <source>
        <dbReference type="SAM" id="Coils"/>
    </source>
</evidence>
<dbReference type="OrthoDB" id="19981at2759"/>
<feature type="transmembrane region" description="Helical" evidence="8">
    <location>
        <begin position="273"/>
        <end position="294"/>
    </location>
</feature>
<evidence type="ECO:0000256" key="3">
    <source>
        <dbReference type="ARBA" id="ARBA00022824"/>
    </source>
</evidence>
<keyword evidence="3" id="KW-0256">Endoplasmic reticulum</keyword>
<dbReference type="GeneID" id="25901167"/>
<keyword evidence="10" id="KW-1185">Reference proteome</keyword>
<dbReference type="EMBL" id="KQ241618">
    <property type="protein sequence ID" value="KNC87228.1"/>
    <property type="molecule type" value="Genomic_DNA"/>
</dbReference>
<dbReference type="RefSeq" id="XP_014161130.1">
    <property type="nucleotide sequence ID" value="XM_014305655.1"/>
</dbReference>
<feature type="region of interest" description="Disordered" evidence="7">
    <location>
        <begin position="82"/>
        <end position="157"/>
    </location>
</feature>
<feature type="compositionally biased region" description="Polar residues" evidence="7">
    <location>
        <begin position="103"/>
        <end position="117"/>
    </location>
</feature>
<evidence type="ECO:0000256" key="7">
    <source>
        <dbReference type="SAM" id="MobiDB-lite"/>
    </source>
</evidence>
<feature type="compositionally biased region" description="Polar residues" evidence="7">
    <location>
        <begin position="352"/>
        <end position="369"/>
    </location>
</feature>
<evidence type="ECO:0000256" key="1">
    <source>
        <dbReference type="ARBA" id="ARBA00004477"/>
    </source>
</evidence>
<keyword evidence="4 8" id="KW-1133">Transmembrane helix</keyword>
<evidence type="ECO:0000313" key="10">
    <source>
        <dbReference type="Proteomes" id="UP000054560"/>
    </source>
</evidence>
<feature type="compositionally biased region" description="Basic and acidic residues" evidence="7">
    <location>
        <begin position="336"/>
        <end position="346"/>
    </location>
</feature>
<proteinExistence type="predicted"/>
<dbReference type="InterPro" id="IPR021013">
    <property type="entry name" value="ATPase_Vma12"/>
</dbReference>
<dbReference type="PANTHER" id="PTHR31394:SF1">
    <property type="entry name" value="TRANSMEMBRANE PROTEIN 199"/>
    <property type="match status" value="1"/>
</dbReference>
<sequence>MPSVVFTEGLQREVTRGLANPQLFKNHASLKRNLQRLVNDAEERRQNTREMAIREAKLAEDKLKSDNIVEKASKLNKEIKNRDDKKGVAADNATTAKEDKKATGTNDSVDVSNTNETGSGGLSDSLKDLLQKNTSGKKAPPIKESSLPDDIRESKDTTLFKSQRVAEKEETLPETPKVPVTIPFALVKDYWELARAADQYEGRLFELLLGSEIYETPYVPPPKCPELVHRLKRLEIMSQEAEYRRMTRNVDTSRIRKDAQTDARELKGVKQQFFMLVNVVLSAGGVYLAAYYALYNQLSYGPRVGVSTLAMVVAVVAEIWLFLKGEIFYNNFEKPSKDREEKKRVDAMVSSAMGNSEKTSAMRNSTESTVLAEESKKES</sequence>
<gene>
    <name evidence="9" type="ORF">SARC_00663</name>
</gene>
<accession>A0A0L0GG17</accession>
<organism evidence="9 10">
    <name type="scientific">Sphaeroforma arctica JP610</name>
    <dbReference type="NCBI Taxonomy" id="667725"/>
    <lineage>
        <taxon>Eukaryota</taxon>
        <taxon>Ichthyosporea</taxon>
        <taxon>Ichthyophonida</taxon>
        <taxon>Sphaeroforma</taxon>
    </lineage>
</organism>
<evidence type="ECO:0000256" key="8">
    <source>
        <dbReference type="SAM" id="Phobius"/>
    </source>
</evidence>
<dbReference type="AlphaFoldDB" id="A0A0L0GG17"/>
<keyword evidence="6" id="KW-0175">Coiled coil</keyword>
<keyword evidence="5 8" id="KW-0472">Membrane</keyword>
<evidence type="ECO:0000256" key="5">
    <source>
        <dbReference type="ARBA" id="ARBA00023136"/>
    </source>
</evidence>
<keyword evidence="2 8" id="KW-0812">Transmembrane</keyword>
<feature type="coiled-coil region" evidence="6">
    <location>
        <begin position="24"/>
        <end position="51"/>
    </location>
</feature>
<dbReference type="GO" id="GO:0005789">
    <property type="term" value="C:endoplasmic reticulum membrane"/>
    <property type="evidence" value="ECO:0007669"/>
    <property type="project" value="UniProtKB-SubCell"/>
</dbReference>
<feature type="region of interest" description="Disordered" evidence="7">
    <location>
        <begin position="336"/>
        <end position="379"/>
    </location>
</feature>